<name>A0ABY9KU48_9BACI</name>
<feature type="transmembrane region" description="Helical" evidence="1">
    <location>
        <begin position="7"/>
        <end position="25"/>
    </location>
</feature>
<organism evidence="3 4">
    <name type="scientific">Aciduricibacillus chroicocephali</name>
    <dbReference type="NCBI Taxonomy" id="3054939"/>
    <lineage>
        <taxon>Bacteria</taxon>
        <taxon>Bacillati</taxon>
        <taxon>Bacillota</taxon>
        <taxon>Bacilli</taxon>
        <taxon>Bacillales</taxon>
        <taxon>Bacillaceae</taxon>
        <taxon>Aciduricibacillus</taxon>
    </lineage>
</organism>
<evidence type="ECO:0000313" key="3">
    <source>
        <dbReference type="EMBL" id="WLV24267.1"/>
    </source>
</evidence>
<feature type="transmembrane region" description="Helical" evidence="1">
    <location>
        <begin position="89"/>
        <end position="110"/>
    </location>
</feature>
<accession>A0ABY9KU48</accession>
<reference evidence="3" key="1">
    <citation type="submission" date="2023-06" db="EMBL/GenBank/DDBJ databases">
        <title>A Treasure from Seagulls: Isolation and Description of Aciduricobacillus qingdaonensis gen. nov., sp. nov., a Rare Obligately Uric Acid-utilizing Member in the Family Bacillaceae.</title>
        <authorList>
            <person name="Liu W."/>
            <person name="Wang B."/>
        </authorList>
    </citation>
    <scope>NUCLEOTIDE SEQUENCE</scope>
    <source>
        <strain evidence="3">44XB</strain>
    </source>
</reference>
<evidence type="ECO:0000313" key="4">
    <source>
        <dbReference type="Proteomes" id="UP001180087"/>
    </source>
</evidence>
<evidence type="ECO:0000259" key="2">
    <source>
        <dbReference type="Pfam" id="PF13038"/>
    </source>
</evidence>
<evidence type="ECO:0000256" key="1">
    <source>
        <dbReference type="SAM" id="Phobius"/>
    </source>
</evidence>
<keyword evidence="4" id="KW-1185">Reference proteome</keyword>
<keyword evidence="1" id="KW-0472">Membrane</keyword>
<keyword evidence="1" id="KW-0812">Transmembrane</keyword>
<dbReference type="PROSITE" id="PS51257">
    <property type="entry name" value="PROKAR_LIPOPROTEIN"/>
    <property type="match status" value="1"/>
</dbReference>
<dbReference type="InterPro" id="IPR025007">
    <property type="entry name" value="DUF3899"/>
</dbReference>
<gene>
    <name evidence="3" type="ORF">QR721_11565</name>
</gene>
<sequence>MSLKKLVLWIAISQAAVLAACFIFYKGLTLLVYTDVSFMAGILLVLISLFGFVIRGGFFDIVFHSFQSFFGKMEGEERRRLSELMPQSYLYPFITGLVMLFAMAVALYFYY</sequence>
<dbReference type="RefSeq" id="WP_348027116.1">
    <property type="nucleotide sequence ID" value="NZ_CP129113.1"/>
</dbReference>
<feature type="transmembrane region" description="Helical" evidence="1">
    <location>
        <begin position="37"/>
        <end position="63"/>
    </location>
</feature>
<protein>
    <submittedName>
        <fullName evidence="3">DUF3899 domain-containing protein</fullName>
    </submittedName>
</protein>
<proteinExistence type="predicted"/>
<dbReference type="EMBL" id="CP129113">
    <property type="protein sequence ID" value="WLV24267.1"/>
    <property type="molecule type" value="Genomic_DNA"/>
</dbReference>
<dbReference type="Proteomes" id="UP001180087">
    <property type="component" value="Chromosome"/>
</dbReference>
<feature type="domain" description="DUF3899" evidence="2">
    <location>
        <begin position="35"/>
        <end position="80"/>
    </location>
</feature>
<dbReference type="Pfam" id="PF13038">
    <property type="entry name" value="DUF3899"/>
    <property type="match status" value="1"/>
</dbReference>
<keyword evidence="1" id="KW-1133">Transmembrane helix</keyword>